<dbReference type="GO" id="GO:0003677">
    <property type="term" value="F:DNA binding"/>
    <property type="evidence" value="ECO:0007669"/>
    <property type="project" value="UniProtKB-UniRule"/>
</dbReference>
<proteinExistence type="predicted"/>
<name>A0A7W7CBT8_9PSEU</name>
<keyword evidence="5" id="KW-1185">Reference proteome</keyword>
<evidence type="ECO:0000259" key="3">
    <source>
        <dbReference type="PROSITE" id="PS50977"/>
    </source>
</evidence>
<dbReference type="PROSITE" id="PS50977">
    <property type="entry name" value="HTH_TETR_2"/>
    <property type="match status" value="1"/>
</dbReference>
<dbReference type="Gene3D" id="1.10.357.10">
    <property type="entry name" value="Tetracycline Repressor, domain 2"/>
    <property type="match status" value="1"/>
</dbReference>
<evidence type="ECO:0000256" key="2">
    <source>
        <dbReference type="PROSITE-ProRule" id="PRU00335"/>
    </source>
</evidence>
<organism evidence="4 5">
    <name type="scientific">Crossiella cryophila</name>
    <dbReference type="NCBI Taxonomy" id="43355"/>
    <lineage>
        <taxon>Bacteria</taxon>
        <taxon>Bacillati</taxon>
        <taxon>Actinomycetota</taxon>
        <taxon>Actinomycetes</taxon>
        <taxon>Pseudonocardiales</taxon>
        <taxon>Pseudonocardiaceae</taxon>
        <taxon>Crossiella</taxon>
    </lineage>
</organism>
<dbReference type="InterPro" id="IPR001647">
    <property type="entry name" value="HTH_TetR"/>
</dbReference>
<evidence type="ECO:0000313" key="5">
    <source>
        <dbReference type="Proteomes" id="UP000533598"/>
    </source>
</evidence>
<evidence type="ECO:0000256" key="1">
    <source>
        <dbReference type="ARBA" id="ARBA00023125"/>
    </source>
</evidence>
<keyword evidence="1 2" id="KW-0238">DNA-binding</keyword>
<dbReference type="InterPro" id="IPR009057">
    <property type="entry name" value="Homeodomain-like_sf"/>
</dbReference>
<dbReference type="Proteomes" id="UP000533598">
    <property type="component" value="Unassembled WGS sequence"/>
</dbReference>
<sequence length="226" mass="24877">MTSSASERGPRVFRGEPPVTAELIVDAAERLTAEQGLAGWTVRKLATELDCWPTVIYHHVGDRAAVHHAVADRVVSRMPCPDEDLDWREWFTELLIGARPVLRGFPGVARWLVLRGPIVPSALRILDRGVRVLRRAGFGAESPMVYSTLLNAAILLIMSYDERSAEDQGTKTTITEALGAYRDDPRDGLAAMAEYLLTPDMSEQFYAFTVDRAIAGAQARLTELGG</sequence>
<evidence type="ECO:0000313" key="4">
    <source>
        <dbReference type="EMBL" id="MBB4677011.1"/>
    </source>
</evidence>
<feature type="DNA-binding region" description="H-T-H motif" evidence="2">
    <location>
        <begin position="41"/>
        <end position="60"/>
    </location>
</feature>
<accession>A0A7W7CBT8</accession>
<dbReference type="AlphaFoldDB" id="A0A7W7CBT8"/>
<dbReference type="SUPFAM" id="SSF48498">
    <property type="entry name" value="Tetracyclin repressor-like, C-terminal domain"/>
    <property type="match status" value="1"/>
</dbReference>
<feature type="domain" description="HTH tetR-type" evidence="3">
    <location>
        <begin position="18"/>
        <end position="78"/>
    </location>
</feature>
<comment type="caution">
    <text evidence="4">The sequence shown here is derived from an EMBL/GenBank/DDBJ whole genome shotgun (WGS) entry which is preliminary data.</text>
</comment>
<dbReference type="RefSeq" id="WP_185002866.1">
    <property type="nucleotide sequence ID" value="NZ_BAAAUI010000002.1"/>
</dbReference>
<dbReference type="EMBL" id="JACHMH010000001">
    <property type="protein sequence ID" value="MBB4677011.1"/>
    <property type="molecule type" value="Genomic_DNA"/>
</dbReference>
<dbReference type="InterPro" id="IPR036271">
    <property type="entry name" value="Tet_transcr_reg_TetR-rel_C_sf"/>
</dbReference>
<reference evidence="4 5" key="1">
    <citation type="submission" date="2020-08" db="EMBL/GenBank/DDBJ databases">
        <title>Sequencing the genomes of 1000 actinobacteria strains.</title>
        <authorList>
            <person name="Klenk H.-P."/>
        </authorList>
    </citation>
    <scope>NUCLEOTIDE SEQUENCE [LARGE SCALE GENOMIC DNA]</scope>
    <source>
        <strain evidence="4 5">DSM 44230</strain>
    </source>
</reference>
<dbReference type="SUPFAM" id="SSF46689">
    <property type="entry name" value="Homeodomain-like"/>
    <property type="match status" value="1"/>
</dbReference>
<gene>
    <name evidence="4" type="ORF">HNR67_003129</name>
</gene>
<protein>
    <submittedName>
        <fullName evidence="4">AcrR family transcriptional regulator</fullName>
    </submittedName>
</protein>